<dbReference type="PROSITE" id="PS00101">
    <property type="entry name" value="HEXAPEP_TRANSFERASES"/>
    <property type="match status" value="1"/>
</dbReference>
<evidence type="ECO:0000256" key="1">
    <source>
        <dbReference type="ARBA" id="ARBA00022679"/>
    </source>
</evidence>
<accession>A0A2V3XXM4</accession>
<dbReference type="Pfam" id="PF00132">
    <property type="entry name" value="Hexapep"/>
    <property type="match status" value="1"/>
</dbReference>
<keyword evidence="3" id="KW-0012">Acyltransferase</keyword>
<dbReference type="CDD" id="cd04647">
    <property type="entry name" value="LbH_MAT_like"/>
    <property type="match status" value="1"/>
</dbReference>
<dbReference type="AlphaFoldDB" id="A0A2V3XXM4"/>
<comment type="caution">
    <text evidence="4">The sequence shown here is derived from an EMBL/GenBank/DDBJ whole genome shotgun (WGS) entry which is preliminary data.</text>
</comment>
<dbReference type="InterPro" id="IPR001451">
    <property type="entry name" value="Hexapep"/>
</dbReference>
<evidence type="ECO:0000256" key="2">
    <source>
        <dbReference type="ARBA" id="ARBA00022737"/>
    </source>
</evidence>
<protein>
    <recommendedName>
        <fullName evidence="3">Acetyltransferase</fullName>
        <ecNumber evidence="3">2.3.1.-</ecNumber>
    </recommendedName>
</protein>
<dbReference type="InterPro" id="IPR018357">
    <property type="entry name" value="Hexapep_transf_CS"/>
</dbReference>
<dbReference type="EC" id="2.3.1.-" evidence="3"/>
<name>A0A2V3XXM4_9FIRM</name>
<evidence type="ECO:0000313" key="5">
    <source>
        <dbReference type="Proteomes" id="UP000248057"/>
    </source>
</evidence>
<dbReference type="InterPro" id="IPR011004">
    <property type="entry name" value="Trimer_LpxA-like_sf"/>
</dbReference>
<sequence length="190" mass="21295">MIRLYHTLRLWMIPNSGKRAEYMKEHKVFHNIGSGCTVMERKVPLYPSLISLGNNVHLASKVYLVPHDAIHLCLNSLAGAGREGGNTFKERIGCIEIGDNVFIGSNTTVLYDVKIGSNVIVGAGSLVNRDIPDNSVAVGSPAKVIGTFNDFMEKRRNVQSYPDELKPVGHFITKKLEDWCWEDFHKRHGF</sequence>
<dbReference type="SUPFAM" id="SSF51161">
    <property type="entry name" value="Trimeric LpxA-like enzymes"/>
    <property type="match status" value="1"/>
</dbReference>
<dbReference type="InterPro" id="IPR039369">
    <property type="entry name" value="LacA-like"/>
</dbReference>
<dbReference type="EMBL" id="QJKD01000031">
    <property type="protein sequence ID" value="PXX43523.1"/>
    <property type="molecule type" value="Genomic_DNA"/>
</dbReference>
<keyword evidence="5" id="KW-1185">Reference proteome</keyword>
<dbReference type="Proteomes" id="UP000248057">
    <property type="component" value="Unassembled WGS sequence"/>
</dbReference>
<keyword evidence="1 3" id="KW-0808">Transferase</keyword>
<evidence type="ECO:0000313" key="4">
    <source>
        <dbReference type="EMBL" id="PXX43523.1"/>
    </source>
</evidence>
<gene>
    <name evidence="4" type="ORF">DFR60_13139</name>
</gene>
<reference evidence="4 5" key="1">
    <citation type="submission" date="2018-05" db="EMBL/GenBank/DDBJ databases">
        <title>Genomic Encyclopedia of Type Strains, Phase IV (KMG-IV): sequencing the most valuable type-strain genomes for metagenomic binning, comparative biology and taxonomic classification.</title>
        <authorList>
            <person name="Goeker M."/>
        </authorList>
    </citation>
    <scope>NUCLEOTIDE SEQUENCE [LARGE SCALE GENOMIC DNA]</scope>
    <source>
        <strain evidence="4 5">DSM 24995</strain>
    </source>
</reference>
<proteinExistence type="inferred from homology"/>
<dbReference type="Gene3D" id="2.160.10.10">
    <property type="entry name" value="Hexapeptide repeat proteins"/>
    <property type="match status" value="1"/>
</dbReference>
<keyword evidence="2" id="KW-0677">Repeat</keyword>
<dbReference type="PANTHER" id="PTHR43017">
    <property type="entry name" value="GALACTOSIDE O-ACETYLTRANSFERASE"/>
    <property type="match status" value="1"/>
</dbReference>
<evidence type="ECO:0000256" key="3">
    <source>
        <dbReference type="RuleBase" id="RU367021"/>
    </source>
</evidence>
<dbReference type="PANTHER" id="PTHR43017:SF1">
    <property type="entry name" value="ACETYLTRANSFERASE YJL218W-RELATED"/>
    <property type="match status" value="1"/>
</dbReference>
<comment type="similarity">
    <text evidence="3">Belongs to the transferase hexapeptide repeat family.</text>
</comment>
<organism evidence="4 5">
    <name type="scientific">Hungatella effluvii</name>
    <dbReference type="NCBI Taxonomy" id="1096246"/>
    <lineage>
        <taxon>Bacteria</taxon>
        <taxon>Bacillati</taxon>
        <taxon>Bacillota</taxon>
        <taxon>Clostridia</taxon>
        <taxon>Lachnospirales</taxon>
        <taxon>Lachnospiraceae</taxon>
        <taxon>Hungatella</taxon>
    </lineage>
</organism>
<dbReference type="GO" id="GO:0008870">
    <property type="term" value="F:galactoside O-acetyltransferase activity"/>
    <property type="evidence" value="ECO:0007669"/>
    <property type="project" value="TreeGrafter"/>
</dbReference>